<dbReference type="Proteomes" id="UP000185491">
    <property type="component" value="Chromosome"/>
</dbReference>
<evidence type="ECO:0000313" key="4">
    <source>
        <dbReference type="EMBL" id="APT93783.1"/>
    </source>
</evidence>
<evidence type="ECO:0000313" key="5">
    <source>
        <dbReference type="Proteomes" id="UP000185491"/>
    </source>
</evidence>
<keyword evidence="2" id="KW-1133">Transmembrane helix</keyword>
<dbReference type="InterPro" id="IPR018764">
    <property type="entry name" value="RskA_C"/>
</dbReference>
<sequence length="204" mass="21472">MHDIDEETFAAFLDSVPEKAPPPGVKDRVIQGVVVEQAEAEIIELKSRRDRWFAPASAAAAAVVLIAGAYLILPQNNGSDQPTESVIALDGEQQMHEIMAAEDAVMATTSASGASLAIVVSSTMGKAGAMVDGQPELKDGMGAQVWVVDDSGNMISAGVIGQDPHEDVWMPFPEQPTKVMVTEEPMSGSDEPTGRTLAEVKLSA</sequence>
<dbReference type="OrthoDB" id="4421416at2"/>
<dbReference type="GO" id="GO:0016989">
    <property type="term" value="F:sigma factor antagonist activity"/>
    <property type="evidence" value="ECO:0007669"/>
    <property type="project" value="TreeGrafter"/>
</dbReference>
<dbReference type="GO" id="GO:0005886">
    <property type="term" value="C:plasma membrane"/>
    <property type="evidence" value="ECO:0007669"/>
    <property type="project" value="InterPro"/>
</dbReference>
<evidence type="ECO:0000259" key="3">
    <source>
        <dbReference type="Pfam" id="PF10099"/>
    </source>
</evidence>
<dbReference type="InterPro" id="IPR051474">
    <property type="entry name" value="Anti-sigma-K/W_factor"/>
</dbReference>
<dbReference type="STRING" id="161895.CPHO_09955"/>
<dbReference type="Pfam" id="PF10099">
    <property type="entry name" value="RskA_C"/>
    <property type="match status" value="1"/>
</dbReference>
<reference evidence="4 5" key="1">
    <citation type="submission" date="2014-08" db="EMBL/GenBank/DDBJ databases">
        <title>Complete genome sequence of Corynebacterium phocae M408/89/1(T)(=DSM 44612(T)), isolated from the common seal (Phoca vitulina).</title>
        <authorList>
            <person name="Ruckert C."/>
            <person name="Albersmeier A."/>
            <person name="Winkler A."/>
            <person name="Kalinowski J."/>
        </authorList>
    </citation>
    <scope>NUCLEOTIDE SEQUENCE [LARGE SCALE GENOMIC DNA]</scope>
    <source>
        <strain evidence="4 5">M408/89/1</strain>
    </source>
</reference>
<feature type="region of interest" description="Disordered" evidence="1">
    <location>
        <begin position="182"/>
        <end position="204"/>
    </location>
</feature>
<accession>A0A1L7D712</accession>
<dbReference type="AlphaFoldDB" id="A0A1L7D712"/>
<dbReference type="EMBL" id="CP009249">
    <property type="protein sequence ID" value="APT93783.1"/>
    <property type="molecule type" value="Genomic_DNA"/>
</dbReference>
<feature type="domain" description="Anti-sigma K factor RskA C-terminal" evidence="3">
    <location>
        <begin position="57"/>
        <end position="194"/>
    </location>
</feature>
<gene>
    <name evidence="4" type="ORF">CPHO_09955</name>
</gene>
<evidence type="ECO:0000256" key="2">
    <source>
        <dbReference type="SAM" id="Phobius"/>
    </source>
</evidence>
<keyword evidence="5" id="KW-1185">Reference proteome</keyword>
<feature type="transmembrane region" description="Helical" evidence="2">
    <location>
        <begin position="52"/>
        <end position="73"/>
    </location>
</feature>
<name>A0A1L7D712_9CORY</name>
<evidence type="ECO:0000256" key="1">
    <source>
        <dbReference type="SAM" id="MobiDB-lite"/>
    </source>
</evidence>
<dbReference type="PANTHER" id="PTHR37461:SF1">
    <property type="entry name" value="ANTI-SIGMA-K FACTOR RSKA"/>
    <property type="match status" value="1"/>
</dbReference>
<dbReference type="PANTHER" id="PTHR37461">
    <property type="entry name" value="ANTI-SIGMA-K FACTOR RSKA"/>
    <property type="match status" value="1"/>
</dbReference>
<dbReference type="KEGG" id="cpho:CPHO_09955"/>
<proteinExistence type="predicted"/>
<dbReference type="GO" id="GO:0006417">
    <property type="term" value="P:regulation of translation"/>
    <property type="evidence" value="ECO:0007669"/>
    <property type="project" value="TreeGrafter"/>
</dbReference>
<keyword evidence="2" id="KW-0812">Transmembrane</keyword>
<organism evidence="4 5">
    <name type="scientific">Corynebacterium phocae</name>
    <dbReference type="NCBI Taxonomy" id="161895"/>
    <lineage>
        <taxon>Bacteria</taxon>
        <taxon>Bacillati</taxon>
        <taxon>Actinomycetota</taxon>
        <taxon>Actinomycetes</taxon>
        <taxon>Mycobacteriales</taxon>
        <taxon>Corynebacteriaceae</taxon>
        <taxon>Corynebacterium</taxon>
    </lineage>
</organism>
<protein>
    <submittedName>
        <fullName evidence="4">Anti-sigma-K factor</fullName>
    </submittedName>
</protein>
<keyword evidence="2" id="KW-0472">Membrane</keyword>